<evidence type="ECO:0000313" key="2">
    <source>
        <dbReference type="EMBL" id="CAD8632794.1"/>
    </source>
</evidence>
<reference evidence="2" key="1">
    <citation type="submission" date="2021-01" db="EMBL/GenBank/DDBJ databases">
        <authorList>
            <person name="Corre E."/>
            <person name="Pelletier E."/>
            <person name="Niang G."/>
            <person name="Scheremetjew M."/>
            <person name="Finn R."/>
            <person name="Kale V."/>
            <person name="Holt S."/>
            <person name="Cochrane G."/>
            <person name="Meng A."/>
            <person name="Brown T."/>
            <person name="Cohen L."/>
        </authorList>
    </citation>
    <scope>NUCLEOTIDE SEQUENCE</scope>
    <source>
        <strain evidence="2">CCAP979/52</strain>
    </source>
</reference>
<sequence>MKFSLTLLTCALVQSPSLLSGSGVKYGPNLTVFAPEKQEWIPTAFPYSVRKRAYRRNDIESAWANFNWTRHGPHTEEMWIALKNAALCVKRGLRTQAQYDEYKRELLRFTDSLIEEERKPKKIRKSKVILEWCQWAATMVPCVPGYGGAWYPAGGRTADYGVWAKWQRPLPQFKCPLPLKGARQDLGDGNSVYAGDREQGYLFSAS</sequence>
<keyword evidence="1" id="KW-0732">Signal</keyword>
<dbReference type="EMBL" id="HBEZ01018988">
    <property type="protein sequence ID" value="CAD8632794.1"/>
    <property type="molecule type" value="Transcribed_RNA"/>
</dbReference>
<feature type="signal peptide" evidence="1">
    <location>
        <begin position="1"/>
        <end position="21"/>
    </location>
</feature>
<organism evidence="2">
    <name type="scientific">Cryptomonas curvata</name>
    <dbReference type="NCBI Taxonomy" id="233186"/>
    <lineage>
        <taxon>Eukaryota</taxon>
        <taxon>Cryptophyceae</taxon>
        <taxon>Cryptomonadales</taxon>
        <taxon>Cryptomonadaceae</taxon>
        <taxon>Cryptomonas</taxon>
    </lineage>
</organism>
<gene>
    <name evidence="2" type="ORF">CCUR1050_LOCUS10475</name>
</gene>
<feature type="chain" id="PRO_5031050944" evidence="1">
    <location>
        <begin position="22"/>
        <end position="206"/>
    </location>
</feature>
<proteinExistence type="predicted"/>
<evidence type="ECO:0000256" key="1">
    <source>
        <dbReference type="SAM" id="SignalP"/>
    </source>
</evidence>
<name>A0A7S0M6S8_9CRYP</name>
<protein>
    <submittedName>
        <fullName evidence="2">Uncharacterized protein</fullName>
    </submittedName>
</protein>
<dbReference type="AlphaFoldDB" id="A0A7S0M6S8"/>
<accession>A0A7S0M6S8</accession>